<dbReference type="Proteomes" id="UP000654075">
    <property type="component" value="Unassembled WGS sequence"/>
</dbReference>
<protein>
    <submittedName>
        <fullName evidence="1">Uncharacterized protein</fullName>
    </submittedName>
</protein>
<organism evidence="1 2">
    <name type="scientific">Polarella glacialis</name>
    <name type="common">Dinoflagellate</name>
    <dbReference type="NCBI Taxonomy" id="89957"/>
    <lineage>
        <taxon>Eukaryota</taxon>
        <taxon>Sar</taxon>
        <taxon>Alveolata</taxon>
        <taxon>Dinophyceae</taxon>
        <taxon>Suessiales</taxon>
        <taxon>Suessiaceae</taxon>
        <taxon>Polarella</taxon>
    </lineage>
</organism>
<evidence type="ECO:0000313" key="1">
    <source>
        <dbReference type="EMBL" id="CAE8588717.1"/>
    </source>
</evidence>
<keyword evidence="2" id="KW-1185">Reference proteome</keyword>
<name>A0A813DR64_POLGL</name>
<accession>A0A813DR64</accession>
<gene>
    <name evidence="1" type="ORF">PGLA1383_LOCUS7505</name>
</gene>
<comment type="caution">
    <text evidence="1">The sequence shown here is derived from an EMBL/GenBank/DDBJ whole genome shotgun (WGS) entry which is preliminary data.</text>
</comment>
<dbReference type="AlphaFoldDB" id="A0A813DR64"/>
<dbReference type="EMBL" id="CAJNNV010003268">
    <property type="protein sequence ID" value="CAE8588717.1"/>
    <property type="molecule type" value="Genomic_DNA"/>
</dbReference>
<reference evidence="1" key="1">
    <citation type="submission" date="2021-02" db="EMBL/GenBank/DDBJ databases">
        <authorList>
            <person name="Dougan E. K."/>
            <person name="Rhodes N."/>
            <person name="Thang M."/>
            <person name="Chan C."/>
        </authorList>
    </citation>
    <scope>NUCLEOTIDE SEQUENCE</scope>
</reference>
<sequence length="229" mass="25532">MRYWFAEQQCGPPAWIEVATFLLMLLIPPELRMTLRSDDFKPKCARPLAGYNACLLCGLELHAALRDPCGPPDFDYVYDGPFLHGLAGRSKIDLSKAPVWTPEMPPNLQRDFDVLLRALLASLAGRMKPVLRGSASGRDKPWLFSAKAQSNQQLVEATVQDDAAQGKNEKRCRKKLAEIAKLEEKQTKGSLLSEEEQQKIAKKQDLQLELDTSSAASEGIDLLKIWGIP</sequence>
<evidence type="ECO:0000313" key="2">
    <source>
        <dbReference type="Proteomes" id="UP000654075"/>
    </source>
</evidence>
<proteinExistence type="predicted"/>